<proteinExistence type="inferred from homology"/>
<feature type="transmembrane region" description="Helical" evidence="8">
    <location>
        <begin position="228"/>
        <end position="251"/>
    </location>
</feature>
<feature type="transmembrane region" description="Helical" evidence="8">
    <location>
        <begin position="24"/>
        <end position="46"/>
    </location>
</feature>
<comment type="subcellular location">
    <subcellularLocation>
        <location evidence="1">Cell membrane</location>
        <topology evidence="1">Multi-pass membrane protein</topology>
    </subcellularLocation>
</comment>
<keyword evidence="4 8" id="KW-0812">Transmembrane</keyword>
<evidence type="ECO:0000256" key="1">
    <source>
        <dbReference type="ARBA" id="ARBA00004651"/>
    </source>
</evidence>
<keyword evidence="6 8" id="KW-0472">Membrane</keyword>
<feature type="transmembrane region" description="Helical" evidence="8">
    <location>
        <begin position="295"/>
        <end position="314"/>
    </location>
</feature>
<dbReference type="AlphaFoldDB" id="A0A2T3XUU6"/>
<gene>
    <name evidence="9" type="ORF">C9I57_14240</name>
</gene>
<dbReference type="RefSeq" id="WP_107151306.1">
    <property type="nucleotide sequence ID" value="NZ_PYUC01000006.1"/>
</dbReference>
<evidence type="ECO:0000313" key="9">
    <source>
        <dbReference type="EMBL" id="PTB20232.1"/>
    </source>
</evidence>
<evidence type="ECO:0008006" key="11">
    <source>
        <dbReference type="Google" id="ProtNLM"/>
    </source>
</evidence>
<sequence>MCVLSRGESGGASLPLRWLTTSRLLFSSWSLLSIYAAFLGTWAWVAHGFSLESTGRPGADFAIFWAASHLSLQGSPLQVYDHRTFIAAQLALFGGFAESYALPWAYPPAFLLLLMPLSLLPFGVAYLLFAALGMYLFVTATLSVSRLEKSVGGFWRAVLPVAALPSAFIAVIVGQNSLLTAALAAFATRWVATNPARAGVCIGLLAVKPQMALVFPFVLVAARAWKTLVVAAATALAVTATGVLFCGFQAFDQFVLNANLLRSSLIDHGGQHFWAASPTTYAALRGAGIAMLPAYTLHAAVAVLSICAACAVWRSTDDTRLRAAILAVSALIVSPYVWHYELAWLGIALACIAAFGLNGKWLFGEQAVLALAWLLPLYEHFNRLAQLPQIGAIVLLLMVLILLRRARSAPGEYT</sequence>
<evidence type="ECO:0000256" key="2">
    <source>
        <dbReference type="ARBA" id="ARBA00022475"/>
    </source>
</evidence>
<protein>
    <recommendedName>
        <fullName evidence="11">DUF2029 domain-containing protein</fullName>
    </recommendedName>
</protein>
<dbReference type="InterPro" id="IPR018584">
    <property type="entry name" value="GT87"/>
</dbReference>
<comment type="similarity">
    <text evidence="7">Belongs to the glycosyltransferase 87 family.</text>
</comment>
<feature type="transmembrane region" description="Helical" evidence="8">
    <location>
        <begin position="154"/>
        <end position="176"/>
    </location>
</feature>
<keyword evidence="5 8" id="KW-1133">Transmembrane helix</keyword>
<evidence type="ECO:0000256" key="3">
    <source>
        <dbReference type="ARBA" id="ARBA00022679"/>
    </source>
</evidence>
<dbReference type="Pfam" id="PF09594">
    <property type="entry name" value="GT87"/>
    <property type="match status" value="1"/>
</dbReference>
<feature type="transmembrane region" description="Helical" evidence="8">
    <location>
        <begin position="85"/>
        <end position="106"/>
    </location>
</feature>
<feature type="transmembrane region" description="Helical" evidence="8">
    <location>
        <begin position="196"/>
        <end position="221"/>
    </location>
</feature>
<dbReference type="GO" id="GO:0005886">
    <property type="term" value="C:plasma membrane"/>
    <property type="evidence" value="ECO:0007669"/>
    <property type="project" value="UniProtKB-SubCell"/>
</dbReference>
<feature type="transmembrane region" description="Helical" evidence="8">
    <location>
        <begin position="344"/>
        <end position="363"/>
    </location>
</feature>
<evidence type="ECO:0000313" key="10">
    <source>
        <dbReference type="Proteomes" id="UP000240638"/>
    </source>
</evidence>
<dbReference type="GO" id="GO:0016758">
    <property type="term" value="F:hexosyltransferase activity"/>
    <property type="evidence" value="ECO:0007669"/>
    <property type="project" value="InterPro"/>
</dbReference>
<keyword evidence="3" id="KW-0808">Transferase</keyword>
<accession>A0A2T3XUU6</accession>
<reference evidence="9 10" key="1">
    <citation type="submission" date="2018-03" db="EMBL/GenBank/DDBJ databases">
        <title>Whole genome analyses suggest that Burkholderia sensu lato contains two further novel genera in the rhizoxinica-symbiotica group Mycetohabitans gen. nov., and Trinickia gen. nov.: implications for the evolution of diazotrophy and nodulation in the Burkholderiaceae.</title>
        <authorList>
            <person name="Estrada De Los Santos P."/>
            <person name="Palmer M."/>
            <person name="Chavez-Ramirez B."/>
            <person name="Steenkamp E.T."/>
            <person name="Hirsch A.M."/>
            <person name="Manyaka P."/>
            <person name="Maluk M."/>
            <person name="Lafos M."/>
            <person name="Crook M."/>
            <person name="Gross E."/>
            <person name="Simon M.F."/>
            <person name="Bueno Dos Reis Junior F."/>
            <person name="Poole P.S."/>
            <person name="Venter S.N."/>
            <person name="James E.K."/>
        </authorList>
    </citation>
    <scope>NUCLEOTIDE SEQUENCE [LARGE SCALE GENOMIC DNA]</scope>
    <source>
        <strain evidence="9 10">JPY-366</strain>
    </source>
</reference>
<feature type="transmembrane region" description="Helical" evidence="8">
    <location>
        <begin position="118"/>
        <end position="142"/>
    </location>
</feature>
<evidence type="ECO:0000256" key="8">
    <source>
        <dbReference type="SAM" id="Phobius"/>
    </source>
</evidence>
<keyword evidence="2" id="KW-1003">Cell membrane</keyword>
<comment type="caution">
    <text evidence="9">The sequence shown here is derived from an EMBL/GenBank/DDBJ whole genome shotgun (WGS) entry which is preliminary data.</text>
</comment>
<evidence type="ECO:0000256" key="7">
    <source>
        <dbReference type="ARBA" id="ARBA00024033"/>
    </source>
</evidence>
<organism evidence="9 10">
    <name type="scientific">Trinickia symbiotica</name>
    <dbReference type="NCBI Taxonomy" id="863227"/>
    <lineage>
        <taxon>Bacteria</taxon>
        <taxon>Pseudomonadati</taxon>
        <taxon>Pseudomonadota</taxon>
        <taxon>Betaproteobacteria</taxon>
        <taxon>Burkholderiales</taxon>
        <taxon>Burkholderiaceae</taxon>
        <taxon>Trinickia</taxon>
    </lineage>
</organism>
<evidence type="ECO:0000256" key="6">
    <source>
        <dbReference type="ARBA" id="ARBA00023136"/>
    </source>
</evidence>
<name>A0A2T3XUU6_9BURK</name>
<feature type="transmembrane region" description="Helical" evidence="8">
    <location>
        <begin position="384"/>
        <end position="403"/>
    </location>
</feature>
<evidence type="ECO:0000256" key="5">
    <source>
        <dbReference type="ARBA" id="ARBA00022989"/>
    </source>
</evidence>
<evidence type="ECO:0000256" key="4">
    <source>
        <dbReference type="ARBA" id="ARBA00022692"/>
    </source>
</evidence>
<dbReference type="Proteomes" id="UP000240638">
    <property type="component" value="Unassembled WGS sequence"/>
</dbReference>
<dbReference type="EMBL" id="PYUC01000006">
    <property type="protein sequence ID" value="PTB20232.1"/>
    <property type="molecule type" value="Genomic_DNA"/>
</dbReference>